<sequence>MKVVEFSKLLVYPQFCEANQTYVEVEESLKKKEKAFNEDIKEQKGMQNDLKGQFTSMELLLTVEKHEKQLPTTEEEIRLLQRDRRDACSTLRDLAKHVKTEAEGSTIILSNVHQYKFMMWYPKQMDIEIEAEPDDMMKIMAEINTSLEKPPVLRVLGRSTIGGRRTASVI</sequence>
<name>A0A1R3KSK4_9ROSI</name>
<protein>
    <submittedName>
        <fullName evidence="1">Uncharacterized protein</fullName>
    </submittedName>
</protein>
<proteinExistence type="predicted"/>
<keyword evidence="2" id="KW-1185">Reference proteome</keyword>
<dbReference type="AlphaFoldDB" id="A0A1R3KSK4"/>
<comment type="caution">
    <text evidence="1">The sequence shown here is derived from an EMBL/GenBank/DDBJ whole genome shotgun (WGS) entry which is preliminary data.</text>
</comment>
<organism evidence="1 2">
    <name type="scientific">Corchorus olitorius</name>
    <dbReference type="NCBI Taxonomy" id="93759"/>
    <lineage>
        <taxon>Eukaryota</taxon>
        <taxon>Viridiplantae</taxon>
        <taxon>Streptophyta</taxon>
        <taxon>Embryophyta</taxon>
        <taxon>Tracheophyta</taxon>
        <taxon>Spermatophyta</taxon>
        <taxon>Magnoliopsida</taxon>
        <taxon>eudicotyledons</taxon>
        <taxon>Gunneridae</taxon>
        <taxon>Pentapetalae</taxon>
        <taxon>rosids</taxon>
        <taxon>malvids</taxon>
        <taxon>Malvales</taxon>
        <taxon>Malvaceae</taxon>
        <taxon>Grewioideae</taxon>
        <taxon>Apeibeae</taxon>
        <taxon>Corchorus</taxon>
    </lineage>
</organism>
<dbReference type="OrthoDB" id="10480562at2759"/>
<dbReference type="EMBL" id="AWUE01012064">
    <property type="protein sequence ID" value="OMP10029.1"/>
    <property type="molecule type" value="Genomic_DNA"/>
</dbReference>
<gene>
    <name evidence="1" type="ORF">COLO4_04895</name>
</gene>
<accession>A0A1R3KSK4</accession>
<evidence type="ECO:0000313" key="1">
    <source>
        <dbReference type="EMBL" id="OMP10029.1"/>
    </source>
</evidence>
<reference evidence="2" key="1">
    <citation type="submission" date="2013-09" db="EMBL/GenBank/DDBJ databases">
        <title>Corchorus olitorius genome sequencing.</title>
        <authorList>
            <person name="Alam M."/>
            <person name="Haque M.S."/>
            <person name="Islam M.S."/>
            <person name="Emdad E.M."/>
            <person name="Islam M.M."/>
            <person name="Ahmed B."/>
            <person name="Halim A."/>
            <person name="Hossen Q.M.M."/>
            <person name="Hossain M.Z."/>
            <person name="Ahmed R."/>
            <person name="Khan M.M."/>
            <person name="Islam R."/>
            <person name="Rashid M.M."/>
            <person name="Khan S.A."/>
            <person name="Rahman M.S."/>
            <person name="Alam M."/>
            <person name="Yahiya A.S."/>
            <person name="Khan M.S."/>
            <person name="Azam M.S."/>
            <person name="Haque T."/>
            <person name="Lashkar M.Z.H."/>
            <person name="Akhand A.I."/>
            <person name="Morshed G."/>
            <person name="Roy S."/>
            <person name="Uddin K.S."/>
            <person name="Rabeya T."/>
            <person name="Hossain A.S."/>
            <person name="Chowdhury A."/>
            <person name="Snigdha A.R."/>
            <person name="Mortoza M.S."/>
            <person name="Matin S.A."/>
            <person name="Hoque S.M.E."/>
            <person name="Islam M.K."/>
            <person name="Roy D.K."/>
            <person name="Haider R."/>
            <person name="Moosa M.M."/>
            <person name="Elias S.M."/>
            <person name="Hasan A.M."/>
            <person name="Jahan S."/>
            <person name="Shafiuddin M."/>
            <person name="Mahmood N."/>
            <person name="Shommy N.S."/>
        </authorList>
    </citation>
    <scope>NUCLEOTIDE SEQUENCE [LARGE SCALE GENOMIC DNA]</scope>
    <source>
        <strain evidence="2">cv. O-4</strain>
    </source>
</reference>
<dbReference type="Proteomes" id="UP000187203">
    <property type="component" value="Unassembled WGS sequence"/>
</dbReference>
<evidence type="ECO:0000313" key="2">
    <source>
        <dbReference type="Proteomes" id="UP000187203"/>
    </source>
</evidence>